<gene>
    <name evidence="3" type="ORF">W908_01800</name>
</gene>
<dbReference type="RefSeq" id="WP_053819693.1">
    <property type="nucleotide sequence ID" value="NZ_CP006911.1"/>
</dbReference>
<dbReference type="PANTHER" id="PTHR38690">
    <property type="entry name" value="PROTEASE-RELATED"/>
    <property type="match status" value="1"/>
</dbReference>
<accession>A0A0M4LGT8</accession>
<sequence>MLKKTLLRSLNILKISTWVTAFMALAVLAVVAFLIMFPQTIKGQIESRLSEISGLDVRIEKISLEFQENELFLAVKELQISSDSLKPIAKVDVLRWNVDLMALYKGIEIPGHIDVNELLIDTSNIDDYVGIMNAESVLSNIGVSGLLALQSLSINRTKLIGQQSLDLAPIELKRNKQKISLSMRDQSIFSTSQVPKLGSMVNINTSIDVAKAREERVAVIPFSLQNEDFNLSAQVKIFNQQDQVYLEFESYIDQIEVSKINQNIPESLSSSEGARWIDEVLKDGFLTDIMLTTRFNMSGEIEAPNTKFSANLSKATINANPNWPSIEDINAKVTFSNDYLKIVGNQARVEGIDLSYLSITTRDFNQPDAKLSLNARFDSNSQKVEQFIRETSVSDKIKAYLNEFELIGKLWGNINLVAPLQKNTDQKPELTFDMFASENSLSLFDGEINVDGFNSQISFKDGLIRTKGKGLIGGELFQMSLNPKDWINEDNSALKVKLTHLSSSIDAFISKRSSVEWSSIMKSEDLYADLTLLIDNDGKYILNLKDLNISSLDNINDWKLSPKIFPSLHLSLKDSKVNNKIVPNFEADLINHDYVMEIKNLVFENIGLSEEDLVFNGSWLNGKTALRAKASSQNLSSFLNKFGVNEPVIGGGFSVDLRLYCDCEPWQVAPKNVTGYMQAEVAEGVFTNQDPNLFKLISFINLETIANRFRLTRSELREAGYVYDQINAKLLFNDGVAKVDYFLVESEESDIELTGSVDLIKRDYNLAANVQPAIANTIPLATYLAGGGLAGFGVWAADKMLFGGEVMSGLLDNTVEITFVISGPWSEPIIEKLDGVKVL</sequence>
<keyword evidence="1" id="KW-0472">Membrane</keyword>
<evidence type="ECO:0000259" key="2">
    <source>
        <dbReference type="Pfam" id="PF13116"/>
    </source>
</evidence>
<dbReference type="EMBL" id="CP006911">
    <property type="protein sequence ID" value="ALE02618.1"/>
    <property type="molecule type" value="Genomic_DNA"/>
</dbReference>
<dbReference type="InterPro" id="IPR011836">
    <property type="entry name" value="YhdP"/>
</dbReference>
<evidence type="ECO:0000256" key="1">
    <source>
        <dbReference type="SAM" id="Phobius"/>
    </source>
</evidence>
<dbReference type="Proteomes" id="UP000068905">
    <property type="component" value="Chromosome"/>
</dbReference>
<keyword evidence="4" id="KW-1185">Reference proteome</keyword>
<reference evidence="3 4" key="1">
    <citation type="journal article" date="2015" name="Genome Announc.">
        <title>Genome Sequence of 'Candidatus Thioglobus singularis' Strain PS1, a Mixotroph from the SUP05 Clade of Marine Gammaproteobacteria.</title>
        <authorList>
            <person name="Marshall K.T."/>
            <person name="Morris R.M."/>
        </authorList>
    </citation>
    <scope>NUCLEOTIDE SEQUENCE [LARGE SCALE GENOMIC DNA]</scope>
    <source>
        <strain evidence="3 4">PS1</strain>
    </source>
</reference>
<name>A0A0M4LGT8_9GAMM</name>
<keyword evidence="1" id="KW-0812">Transmembrane</keyword>
<dbReference type="STRING" id="1125411.W908_01800"/>
<evidence type="ECO:0000313" key="3">
    <source>
        <dbReference type="EMBL" id="ALE02618.1"/>
    </source>
</evidence>
<dbReference type="OrthoDB" id="9762238at2"/>
<proteinExistence type="predicted"/>
<evidence type="ECO:0000313" key="4">
    <source>
        <dbReference type="Proteomes" id="UP000068905"/>
    </source>
</evidence>
<dbReference type="KEGG" id="tsn:W908_01800"/>
<dbReference type="PANTHER" id="PTHR38690:SF1">
    <property type="entry name" value="PROTEASE"/>
    <property type="match status" value="1"/>
</dbReference>
<keyword evidence="1" id="KW-1133">Transmembrane helix</keyword>
<protein>
    <recommendedName>
        <fullName evidence="2">YhdP central domain-containing protein</fullName>
    </recommendedName>
</protein>
<dbReference type="Pfam" id="PF13116">
    <property type="entry name" value="YhdP"/>
    <property type="match status" value="2"/>
</dbReference>
<feature type="transmembrane region" description="Helical" evidence="1">
    <location>
        <begin position="12"/>
        <end position="37"/>
    </location>
</feature>
<dbReference type="AlphaFoldDB" id="A0A0M4LGT8"/>
<feature type="domain" description="YhdP central" evidence="2">
    <location>
        <begin position="170"/>
        <end position="468"/>
    </location>
</feature>
<feature type="domain" description="YhdP central" evidence="2">
    <location>
        <begin position="511"/>
        <end position="830"/>
    </location>
</feature>
<dbReference type="InterPro" id="IPR025263">
    <property type="entry name" value="YhdP_central"/>
</dbReference>
<organism evidence="3 4">
    <name type="scientific">Candidatus Pseudothioglobus singularis PS1</name>
    <dbReference type="NCBI Taxonomy" id="1125411"/>
    <lineage>
        <taxon>Bacteria</taxon>
        <taxon>Pseudomonadati</taxon>
        <taxon>Pseudomonadota</taxon>
        <taxon>Gammaproteobacteria</taxon>
        <taxon>Candidatus Pseudothioglobaceae</taxon>
        <taxon>Candidatus Pseudothioglobus</taxon>
    </lineage>
</organism>